<gene>
    <name evidence="1" type="ORF">SAMN06265350_101243</name>
</gene>
<dbReference type="InterPro" id="IPR036249">
    <property type="entry name" value="Thioredoxin-like_sf"/>
</dbReference>
<dbReference type="SUPFAM" id="SSF52833">
    <property type="entry name" value="Thioredoxin-like"/>
    <property type="match status" value="1"/>
</dbReference>
<dbReference type="CDD" id="cd02980">
    <property type="entry name" value="TRX_Fd_family"/>
    <property type="match status" value="1"/>
</dbReference>
<dbReference type="OrthoDB" id="9800692at2"/>
<dbReference type="InterPro" id="IPR000408">
    <property type="entry name" value="Reg_chr_condens"/>
</dbReference>
<dbReference type="RefSeq" id="WP_142600768.1">
    <property type="nucleotide sequence ID" value="NZ_FXSZ01000001.1"/>
</dbReference>
<dbReference type="Proteomes" id="UP000315971">
    <property type="component" value="Unassembled WGS sequence"/>
</dbReference>
<proteinExistence type="predicted"/>
<dbReference type="Gene3D" id="3.40.30.10">
    <property type="entry name" value="Glutaredoxin"/>
    <property type="match status" value="1"/>
</dbReference>
<dbReference type="EMBL" id="FXSZ01000001">
    <property type="protein sequence ID" value="SMO35725.1"/>
    <property type="molecule type" value="Genomic_DNA"/>
</dbReference>
<dbReference type="AlphaFoldDB" id="A0A521ALP4"/>
<organism evidence="1 2">
    <name type="scientific">Solitalea koreensis</name>
    <dbReference type="NCBI Taxonomy" id="543615"/>
    <lineage>
        <taxon>Bacteria</taxon>
        <taxon>Pseudomonadati</taxon>
        <taxon>Bacteroidota</taxon>
        <taxon>Sphingobacteriia</taxon>
        <taxon>Sphingobacteriales</taxon>
        <taxon>Sphingobacteriaceae</taxon>
        <taxon>Solitalea</taxon>
    </lineage>
</organism>
<dbReference type="PROSITE" id="PS00626">
    <property type="entry name" value="RCC1_2"/>
    <property type="match status" value="1"/>
</dbReference>
<accession>A0A521ALP4</accession>
<evidence type="ECO:0000313" key="1">
    <source>
        <dbReference type="EMBL" id="SMO35725.1"/>
    </source>
</evidence>
<sequence length="111" mass="12572">MKYTKHIFVCTNQRALGTRICCGEQHGLALVAEFKKQIKDLGLNTEIRAQRAGCMETCELGPSVVVYPEGVFYGKVQLADVKEIVHEHIANDRIVERLVMDLQKLKELQSK</sequence>
<protein>
    <submittedName>
        <fullName evidence="1">(2Fe-2S) ferredoxin</fullName>
    </submittedName>
</protein>
<reference evidence="1 2" key="1">
    <citation type="submission" date="2017-05" db="EMBL/GenBank/DDBJ databases">
        <authorList>
            <person name="Varghese N."/>
            <person name="Submissions S."/>
        </authorList>
    </citation>
    <scope>NUCLEOTIDE SEQUENCE [LARGE SCALE GENOMIC DNA]</scope>
    <source>
        <strain evidence="1 2">DSM 21342</strain>
    </source>
</reference>
<evidence type="ECO:0000313" key="2">
    <source>
        <dbReference type="Proteomes" id="UP000315971"/>
    </source>
</evidence>
<name>A0A521ALP4_9SPHI</name>
<keyword evidence="2" id="KW-1185">Reference proteome</keyword>